<gene>
    <name evidence="2" type="ORF">PML80_03635</name>
</gene>
<evidence type="ECO:0000313" key="3">
    <source>
        <dbReference type="Proteomes" id="UP001179483"/>
    </source>
</evidence>
<accession>A0AAE9XNG9</accession>
<evidence type="ECO:0000256" key="1">
    <source>
        <dbReference type="SAM" id="Phobius"/>
    </source>
</evidence>
<organism evidence="2 3">
    <name type="scientific">Aerococcus urinaeequi</name>
    <dbReference type="NCBI Taxonomy" id="51665"/>
    <lineage>
        <taxon>Bacteria</taxon>
        <taxon>Bacillati</taxon>
        <taxon>Bacillota</taxon>
        <taxon>Bacilli</taxon>
        <taxon>Lactobacillales</taxon>
        <taxon>Aerococcaceae</taxon>
        <taxon>Aerococcus</taxon>
    </lineage>
</organism>
<dbReference type="EMBL" id="CP116590">
    <property type="protein sequence ID" value="WCG38425.1"/>
    <property type="molecule type" value="Genomic_DNA"/>
</dbReference>
<dbReference type="AlphaFoldDB" id="A0AAE9XNG9"/>
<reference evidence="2" key="1">
    <citation type="submission" date="2023-01" db="EMBL/GenBank/DDBJ databases">
        <title>Oxazolidinone resistance genes in florfenicol resistant enterococci from beef cattle and veal calves at slaughter.</title>
        <authorList>
            <person name="Biggel M."/>
        </authorList>
    </citation>
    <scope>NUCLEOTIDE SEQUENCE</scope>
    <source>
        <strain evidence="2">K79-1</strain>
    </source>
</reference>
<keyword evidence="1" id="KW-0812">Transmembrane</keyword>
<keyword evidence="1" id="KW-1133">Transmembrane helix</keyword>
<sequence length="126" mass="14519">MDFLIIFDNVALLAGFIGSLTVIGSALIWVYKKLIAGPKEKRDVKRAEIENAKFREAIKPTAEAVEQISRSLAYQESRDQKLQEIAERNVKLIEKHENRLDLHEHRIIVLETKNGIPVYYNKESDK</sequence>
<proteinExistence type="predicted"/>
<dbReference type="Proteomes" id="UP001179483">
    <property type="component" value="Chromosome"/>
</dbReference>
<keyword evidence="1" id="KW-0472">Membrane</keyword>
<dbReference type="RefSeq" id="WP_271736454.1">
    <property type="nucleotide sequence ID" value="NZ_CP116590.1"/>
</dbReference>
<protein>
    <submittedName>
        <fullName evidence="2">Uncharacterized protein</fullName>
    </submittedName>
</protein>
<feature type="transmembrane region" description="Helical" evidence="1">
    <location>
        <begin position="12"/>
        <end position="31"/>
    </location>
</feature>
<evidence type="ECO:0000313" key="2">
    <source>
        <dbReference type="EMBL" id="WCG38425.1"/>
    </source>
</evidence>
<name>A0AAE9XNG9_9LACT</name>